<dbReference type="KEGG" id="dpx:DAPPUDRAFT_304778"/>
<keyword evidence="2" id="KW-0732">Signal</keyword>
<name>E9FUR1_DAPPU</name>
<dbReference type="OrthoDB" id="6507260at2759"/>
<feature type="region of interest" description="Disordered" evidence="1">
    <location>
        <begin position="324"/>
        <end position="367"/>
    </location>
</feature>
<dbReference type="AlphaFoldDB" id="E9FUR1"/>
<keyword evidence="4" id="KW-1185">Reference proteome</keyword>
<evidence type="ECO:0000256" key="1">
    <source>
        <dbReference type="SAM" id="MobiDB-lite"/>
    </source>
</evidence>
<sequence>MYTSTVISLLVCLALLASLALVDAGKKKQRPYPITQKVIILQAGPSATYPWVGHCPPKGKCKHFYKVARPPFPSFLPPAPRLPYYAPAQYAPAQHAPAQYAPAQYAPAPYQAPVYAEPAPVYSGPSEPVYSGPSEPVYSEPAPVYSQPAEPVYSEAAEESPRVPAHHHVDVPAPEFQTEPIIPTYSQSETVPDLSNSFAIQEVSPPEFNNYGSGSSDIGSSESQSYGDVAVEAAAVPTYAPEAPAVIAEVETADVQEPVYVPAEPTGYSGSSSSEVQQEIAQSTYVEQPALEAVQHDDGVHAAAPELTEFFNDPIYQEDVGEVFEEPAAPPASEPEVYQEAPVETFQQEREEAENYGERIRPRGGRR</sequence>
<reference evidence="3 4" key="1">
    <citation type="journal article" date="2011" name="Science">
        <title>The ecoresponsive genome of Daphnia pulex.</title>
        <authorList>
            <person name="Colbourne J.K."/>
            <person name="Pfrender M.E."/>
            <person name="Gilbert D."/>
            <person name="Thomas W.K."/>
            <person name="Tucker A."/>
            <person name="Oakley T.H."/>
            <person name="Tokishita S."/>
            <person name="Aerts A."/>
            <person name="Arnold G.J."/>
            <person name="Basu M.K."/>
            <person name="Bauer D.J."/>
            <person name="Caceres C.E."/>
            <person name="Carmel L."/>
            <person name="Casola C."/>
            <person name="Choi J.H."/>
            <person name="Detter J.C."/>
            <person name="Dong Q."/>
            <person name="Dusheyko S."/>
            <person name="Eads B.D."/>
            <person name="Frohlich T."/>
            <person name="Geiler-Samerotte K.A."/>
            <person name="Gerlach D."/>
            <person name="Hatcher P."/>
            <person name="Jogdeo S."/>
            <person name="Krijgsveld J."/>
            <person name="Kriventseva E.V."/>
            <person name="Kultz D."/>
            <person name="Laforsch C."/>
            <person name="Lindquist E."/>
            <person name="Lopez J."/>
            <person name="Manak J.R."/>
            <person name="Muller J."/>
            <person name="Pangilinan J."/>
            <person name="Patwardhan R.P."/>
            <person name="Pitluck S."/>
            <person name="Pritham E.J."/>
            <person name="Rechtsteiner A."/>
            <person name="Rho M."/>
            <person name="Rogozin I.B."/>
            <person name="Sakarya O."/>
            <person name="Salamov A."/>
            <person name="Schaack S."/>
            <person name="Shapiro H."/>
            <person name="Shiga Y."/>
            <person name="Skalitzky C."/>
            <person name="Smith Z."/>
            <person name="Souvorov A."/>
            <person name="Sung W."/>
            <person name="Tang Z."/>
            <person name="Tsuchiya D."/>
            <person name="Tu H."/>
            <person name="Vos H."/>
            <person name="Wang M."/>
            <person name="Wolf Y.I."/>
            <person name="Yamagata H."/>
            <person name="Yamada T."/>
            <person name="Ye Y."/>
            <person name="Shaw J.R."/>
            <person name="Andrews J."/>
            <person name="Crease T.J."/>
            <person name="Tang H."/>
            <person name="Lucas S.M."/>
            <person name="Robertson H.M."/>
            <person name="Bork P."/>
            <person name="Koonin E.V."/>
            <person name="Zdobnov E.M."/>
            <person name="Grigoriev I.V."/>
            <person name="Lynch M."/>
            <person name="Boore J.L."/>
        </authorList>
    </citation>
    <scope>NUCLEOTIDE SEQUENCE [LARGE SCALE GENOMIC DNA]</scope>
</reference>
<dbReference type="HOGENOM" id="CLU_754926_0_0_1"/>
<organism evidence="3 4">
    <name type="scientific">Daphnia pulex</name>
    <name type="common">Water flea</name>
    <dbReference type="NCBI Taxonomy" id="6669"/>
    <lineage>
        <taxon>Eukaryota</taxon>
        <taxon>Metazoa</taxon>
        <taxon>Ecdysozoa</taxon>
        <taxon>Arthropoda</taxon>
        <taxon>Crustacea</taxon>
        <taxon>Branchiopoda</taxon>
        <taxon>Diplostraca</taxon>
        <taxon>Cladocera</taxon>
        <taxon>Anomopoda</taxon>
        <taxon>Daphniidae</taxon>
        <taxon>Daphnia</taxon>
    </lineage>
</organism>
<evidence type="ECO:0000313" key="4">
    <source>
        <dbReference type="Proteomes" id="UP000000305"/>
    </source>
</evidence>
<feature type="signal peptide" evidence="2">
    <location>
        <begin position="1"/>
        <end position="24"/>
    </location>
</feature>
<feature type="region of interest" description="Disordered" evidence="1">
    <location>
        <begin position="125"/>
        <end position="152"/>
    </location>
</feature>
<protein>
    <submittedName>
        <fullName evidence="3">Uncharacterized protein</fullName>
    </submittedName>
</protein>
<feature type="chain" id="PRO_5003240342" evidence="2">
    <location>
        <begin position="25"/>
        <end position="367"/>
    </location>
</feature>
<dbReference type="STRING" id="6669.E9FUR1"/>
<dbReference type="EMBL" id="GL732525">
    <property type="protein sequence ID" value="EFX88880.1"/>
    <property type="molecule type" value="Genomic_DNA"/>
</dbReference>
<evidence type="ECO:0000313" key="3">
    <source>
        <dbReference type="EMBL" id="EFX88880.1"/>
    </source>
</evidence>
<dbReference type="InParanoid" id="E9FUR1"/>
<proteinExistence type="predicted"/>
<dbReference type="Proteomes" id="UP000000305">
    <property type="component" value="Unassembled WGS sequence"/>
</dbReference>
<gene>
    <name evidence="3" type="ORF">DAPPUDRAFT_304778</name>
</gene>
<evidence type="ECO:0000256" key="2">
    <source>
        <dbReference type="SAM" id="SignalP"/>
    </source>
</evidence>
<accession>E9FUR1</accession>